<dbReference type="Gene3D" id="2.102.10.10">
    <property type="entry name" value="Rieske [2Fe-2S] iron-sulphur domain"/>
    <property type="match status" value="1"/>
</dbReference>
<protein>
    <recommendedName>
        <fullName evidence="6">Choline monooxygenase, chloroplastic</fullName>
        <ecNumber evidence="5">1.14.15.7</ecNumber>
    </recommendedName>
</protein>
<dbReference type="GO" id="GO:0019285">
    <property type="term" value="P:glycine betaine biosynthetic process from choline"/>
    <property type="evidence" value="ECO:0007669"/>
    <property type="project" value="UniProtKB-UniPathway"/>
</dbReference>
<keyword evidence="11" id="KW-0411">Iron-sulfur</keyword>
<accession>A0A0F4G505</accession>
<name>A0A0F4G505_9PEZI</name>
<evidence type="ECO:0000259" key="13">
    <source>
        <dbReference type="PROSITE" id="PS51296"/>
    </source>
</evidence>
<comment type="catalytic activity">
    <reaction evidence="12">
        <text>choline + 2 reduced [2Fe-2S]-[ferredoxin] + O2 + 2 H(+) = betaine aldehyde hydrate + 2 oxidized [2Fe-2S]-[ferredoxin] + H2O</text>
        <dbReference type="Rhea" id="RHEA:17769"/>
        <dbReference type="Rhea" id="RHEA-COMP:10000"/>
        <dbReference type="Rhea" id="RHEA-COMP:10001"/>
        <dbReference type="ChEBI" id="CHEBI:15354"/>
        <dbReference type="ChEBI" id="CHEBI:15377"/>
        <dbReference type="ChEBI" id="CHEBI:15378"/>
        <dbReference type="ChEBI" id="CHEBI:15379"/>
        <dbReference type="ChEBI" id="CHEBI:15870"/>
        <dbReference type="ChEBI" id="CHEBI:33737"/>
        <dbReference type="ChEBI" id="CHEBI:33738"/>
        <dbReference type="EC" id="1.14.15.7"/>
    </reaction>
</comment>
<evidence type="ECO:0000256" key="5">
    <source>
        <dbReference type="ARBA" id="ARBA00012763"/>
    </source>
</evidence>
<proteinExistence type="inferred from homology"/>
<comment type="similarity">
    <text evidence="4">Belongs to the choline monooxygenase family.</text>
</comment>
<evidence type="ECO:0000256" key="9">
    <source>
        <dbReference type="ARBA" id="ARBA00023002"/>
    </source>
</evidence>
<reference evidence="14 15" key="1">
    <citation type="submission" date="2015-03" db="EMBL/GenBank/DDBJ databases">
        <title>RNA-seq based gene annotation and comparative genomics of four Zymoseptoria species reveal species-specific pathogenicity related genes and transposable element activity.</title>
        <authorList>
            <person name="Grandaubert J."/>
            <person name="Bhattacharyya A."/>
            <person name="Stukenbrock E.H."/>
        </authorList>
    </citation>
    <scope>NUCLEOTIDE SEQUENCE [LARGE SCALE GENOMIC DNA]</scope>
    <source>
        <strain evidence="14 15">Zb18110</strain>
    </source>
</reference>
<keyword evidence="9" id="KW-0560">Oxidoreductase</keyword>
<dbReference type="GO" id="GO:0051213">
    <property type="term" value="F:dioxygenase activity"/>
    <property type="evidence" value="ECO:0007669"/>
    <property type="project" value="UniProtKB-KW"/>
</dbReference>
<dbReference type="UniPathway" id="UPA00529">
    <property type="reaction ID" value="UER00430"/>
</dbReference>
<dbReference type="EMBL" id="LAFY01005813">
    <property type="protein sequence ID" value="KJX92389.1"/>
    <property type="molecule type" value="Genomic_DNA"/>
</dbReference>
<keyword evidence="10" id="KW-0408">Iron</keyword>
<evidence type="ECO:0000256" key="4">
    <source>
        <dbReference type="ARBA" id="ARBA00010848"/>
    </source>
</evidence>
<dbReference type="Pfam" id="PF00848">
    <property type="entry name" value="Ring_hydroxyl_A"/>
    <property type="match status" value="1"/>
</dbReference>
<evidence type="ECO:0000256" key="12">
    <source>
        <dbReference type="ARBA" id="ARBA00049097"/>
    </source>
</evidence>
<dbReference type="PROSITE" id="PS51296">
    <property type="entry name" value="RIESKE"/>
    <property type="match status" value="1"/>
</dbReference>
<evidence type="ECO:0000256" key="3">
    <source>
        <dbReference type="ARBA" id="ARBA00004866"/>
    </source>
</evidence>
<dbReference type="InterPro" id="IPR001663">
    <property type="entry name" value="Rng_hydr_dOase-A"/>
</dbReference>
<dbReference type="GO" id="GO:0051537">
    <property type="term" value="F:2 iron, 2 sulfur cluster binding"/>
    <property type="evidence" value="ECO:0007669"/>
    <property type="project" value="UniProtKB-KW"/>
</dbReference>
<dbReference type="PRINTS" id="PR00090">
    <property type="entry name" value="RNGDIOXGNASE"/>
</dbReference>
<dbReference type="GO" id="GO:0005506">
    <property type="term" value="F:iron ion binding"/>
    <property type="evidence" value="ECO:0007669"/>
    <property type="project" value="InterPro"/>
</dbReference>
<comment type="function">
    <text evidence="2">Catalyzes the first step of the osmoprotectant glycine betaine synthesis.</text>
</comment>
<evidence type="ECO:0000256" key="1">
    <source>
        <dbReference type="ARBA" id="ARBA00001962"/>
    </source>
</evidence>
<dbReference type="PANTHER" id="PTHR43756:SF5">
    <property type="entry name" value="CHOLINE MONOOXYGENASE, CHLOROPLASTIC"/>
    <property type="match status" value="1"/>
</dbReference>
<keyword evidence="7" id="KW-0001">2Fe-2S</keyword>
<dbReference type="InterPro" id="IPR017941">
    <property type="entry name" value="Rieske_2Fe-2S"/>
</dbReference>
<dbReference type="SUPFAM" id="SSF50022">
    <property type="entry name" value="ISP domain"/>
    <property type="match status" value="1"/>
</dbReference>
<evidence type="ECO:0000256" key="7">
    <source>
        <dbReference type="ARBA" id="ARBA00022714"/>
    </source>
</evidence>
<dbReference type="EC" id="1.14.15.7" evidence="5"/>
<dbReference type="InterPro" id="IPR015879">
    <property type="entry name" value="Ring_hydroxy_dOase_asu_C_dom"/>
</dbReference>
<dbReference type="SUPFAM" id="SSF55961">
    <property type="entry name" value="Bet v1-like"/>
    <property type="match status" value="1"/>
</dbReference>
<dbReference type="OrthoDB" id="426882at2759"/>
<organism evidence="14 15">
    <name type="scientific">Zymoseptoria brevis</name>
    <dbReference type="NCBI Taxonomy" id="1047168"/>
    <lineage>
        <taxon>Eukaryota</taxon>
        <taxon>Fungi</taxon>
        <taxon>Dikarya</taxon>
        <taxon>Ascomycota</taxon>
        <taxon>Pezizomycotina</taxon>
        <taxon>Dothideomycetes</taxon>
        <taxon>Dothideomycetidae</taxon>
        <taxon>Mycosphaerellales</taxon>
        <taxon>Mycosphaerellaceae</taxon>
        <taxon>Zymoseptoria</taxon>
    </lineage>
</organism>
<keyword evidence="14" id="KW-0223">Dioxygenase</keyword>
<comment type="caution">
    <text evidence="14">The sequence shown here is derived from an EMBL/GenBank/DDBJ whole genome shotgun (WGS) entry which is preliminary data.</text>
</comment>
<evidence type="ECO:0000256" key="2">
    <source>
        <dbReference type="ARBA" id="ARBA00002149"/>
    </source>
</evidence>
<gene>
    <name evidence="14" type="ORF">TI39_contig5858g00009</name>
</gene>
<dbReference type="CDD" id="cd03469">
    <property type="entry name" value="Rieske_RO_Alpha_N"/>
    <property type="match status" value="1"/>
</dbReference>
<dbReference type="Proteomes" id="UP000033647">
    <property type="component" value="Unassembled WGS sequence"/>
</dbReference>
<feature type="domain" description="Rieske" evidence="13">
    <location>
        <begin position="60"/>
        <end position="145"/>
    </location>
</feature>
<sequence length="425" mass="48459">MSRKDSVGKLMNWFGYGAGAECLPKAVNDDNSPIRALPSNWYNSPEMFDLERRAIFSRKWQLITHKNRFKQPGDWLKWTITGLEVVLSMDRNNKINGFHNVCRHRAYPVVTSGDSGNSKIFSCKYHGWSYGLSGKLAKAPGYDKLDDFSKENNSLYPIHVHIDHQGFVWINLDAKSTPEVAWEDDFEGVDTQERYGIYNMDDYEFDHSWQMDGDYNWKILADNYNECYHCATTHPDIGALADLHSYSVATVKGQIIHDAATTDEQRANGLVVASTYYFPNVSTNISPHFFMIQRFVPHSADKSTMSYQVFRNKHSSDADFDLVSNIYKRIMSEDKALCSAAQQNLNAGVFTNGELHPKYEKGPLHFQKTCRETVVGWREKELREGGTEIWPARPTLPETANVSIQDEDFCKGLSCSTQPPEGLAW</sequence>
<dbReference type="CDD" id="cd00680">
    <property type="entry name" value="RHO_alpha_C"/>
    <property type="match status" value="1"/>
</dbReference>
<keyword evidence="8" id="KW-0479">Metal-binding</keyword>
<evidence type="ECO:0000256" key="6">
    <source>
        <dbReference type="ARBA" id="ARBA00014931"/>
    </source>
</evidence>
<comment type="cofactor">
    <cofactor evidence="1">
        <name>Fe cation</name>
        <dbReference type="ChEBI" id="CHEBI:24875"/>
    </cofactor>
</comment>
<dbReference type="STRING" id="1047168.A0A0F4G505"/>
<dbReference type="Pfam" id="PF00355">
    <property type="entry name" value="Rieske"/>
    <property type="match status" value="1"/>
</dbReference>
<dbReference type="InterPro" id="IPR036922">
    <property type="entry name" value="Rieske_2Fe-2S_sf"/>
</dbReference>
<evidence type="ECO:0000313" key="14">
    <source>
        <dbReference type="EMBL" id="KJX92389.1"/>
    </source>
</evidence>
<dbReference type="Gene3D" id="3.90.380.10">
    <property type="entry name" value="Naphthalene 1,2-dioxygenase Alpha Subunit, Chain A, domain 1"/>
    <property type="match status" value="2"/>
</dbReference>
<keyword evidence="15" id="KW-1185">Reference proteome</keyword>
<comment type="pathway">
    <text evidence="3">Amine and polyamine biosynthesis; betaine biosynthesis via choline pathway; betaine aldehyde from choline (monooxygenase route): step 1/1.</text>
</comment>
<evidence type="ECO:0000313" key="15">
    <source>
        <dbReference type="Proteomes" id="UP000033647"/>
    </source>
</evidence>
<dbReference type="AlphaFoldDB" id="A0A0F4G505"/>
<dbReference type="GO" id="GO:0019133">
    <property type="term" value="F:choline monooxygenase activity"/>
    <property type="evidence" value="ECO:0007669"/>
    <property type="project" value="UniProtKB-EC"/>
</dbReference>
<evidence type="ECO:0000256" key="10">
    <source>
        <dbReference type="ARBA" id="ARBA00023004"/>
    </source>
</evidence>
<evidence type="ECO:0000256" key="8">
    <source>
        <dbReference type="ARBA" id="ARBA00022723"/>
    </source>
</evidence>
<dbReference type="PANTHER" id="PTHR43756">
    <property type="entry name" value="CHOLINE MONOOXYGENASE, CHLOROPLASTIC"/>
    <property type="match status" value="1"/>
</dbReference>
<evidence type="ECO:0000256" key="11">
    <source>
        <dbReference type="ARBA" id="ARBA00023014"/>
    </source>
</evidence>